<dbReference type="Gene3D" id="3.40.50.300">
    <property type="entry name" value="P-loop containing nucleotide triphosphate hydrolases"/>
    <property type="match status" value="1"/>
</dbReference>
<protein>
    <recommendedName>
        <fullName evidence="1">AAA domain-containing protein</fullName>
    </recommendedName>
</protein>
<dbReference type="InterPro" id="IPR025669">
    <property type="entry name" value="AAA_dom"/>
</dbReference>
<accession>A0ABQ4R6Y8</accession>
<dbReference type="CDD" id="cd02042">
    <property type="entry name" value="ParAB_family"/>
    <property type="match status" value="1"/>
</dbReference>
<dbReference type="InterPro" id="IPR017818">
    <property type="entry name" value="Plasmid_partition_RepA"/>
</dbReference>
<reference evidence="2" key="2">
    <citation type="submission" date="2021-08" db="EMBL/GenBank/DDBJ databases">
        <authorList>
            <person name="Tani A."/>
            <person name="Ola A."/>
            <person name="Ogura Y."/>
            <person name="Katsura K."/>
            <person name="Hayashi T."/>
        </authorList>
    </citation>
    <scope>NUCLEOTIDE SEQUENCE</scope>
    <source>
        <strain evidence="2">KCTC 52305</strain>
    </source>
</reference>
<keyword evidence="3" id="KW-1185">Reference proteome</keyword>
<organism evidence="2 3">
    <name type="scientific">Methylobacterium crusticola</name>
    <dbReference type="NCBI Taxonomy" id="1697972"/>
    <lineage>
        <taxon>Bacteria</taxon>
        <taxon>Pseudomonadati</taxon>
        <taxon>Pseudomonadota</taxon>
        <taxon>Alphaproteobacteria</taxon>
        <taxon>Hyphomicrobiales</taxon>
        <taxon>Methylobacteriaceae</taxon>
        <taxon>Methylobacterium</taxon>
    </lineage>
</organism>
<proteinExistence type="predicted"/>
<comment type="caution">
    <text evidence="2">The sequence shown here is derived from an EMBL/GenBank/DDBJ whole genome shotgun (WGS) entry which is preliminary data.</text>
</comment>
<gene>
    <name evidence="2" type="ORF">OPKNFCMD_6236</name>
</gene>
<dbReference type="SUPFAM" id="SSF52540">
    <property type="entry name" value="P-loop containing nucleoside triphosphate hydrolases"/>
    <property type="match status" value="1"/>
</dbReference>
<evidence type="ECO:0000313" key="3">
    <source>
        <dbReference type="Proteomes" id="UP001055167"/>
    </source>
</evidence>
<dbReference type="InterPro" id="IPR050678">
    <property type="entry name" value="DNA_Partitioning_ATPase"/>
</dbReference>
<reference evidence="2" key="1">
    <citation type="journal article" date="2021" name="Front. Microbiol.">
        <title>Comprehensive Comparative Genomics and Phenotyping of Methylobacterium Species.</title>
        <authorList>
            <person name="Alessa O."/>
            <person name="Ogura Y."/>
            <person name="Fujitani Y."/>
            <person name="Takami H."/>
            <person name="Hayashi T."/>
            <person name="Sahin N."/>
            <person name="Tani A."/>
        </authorList>
    </citation>
    <scope>NUCLEOTIDE SEQUENCE</scope>
    <source>
        <strain evidence="2">KCTC 52305</strain>
    </source>
</reference>
<evidence type="ECO:0000259" key="1">
    <source>
        <dbReference type="Pfam" id="PF13614"/>
    </source>
</evidence>
<dbReference type="NCBIfam" id="TIGR03453">
    <property type="entry name" value="partition_RepA"/>
    <property type="match status" value="1"/>
</dbReference>
<name>A0ABQ4R6Y8_9HYPH</name>
<sequence length="402" mass="44615">MTLAAPSTPTPRRAIHTLVGEHARELSEKLQEHRLQLFPPTATKTLRRFTSGEVAGLIGVDAGYLRRLSLEGRGPQPEMSTSGRRSYSIEDIRALRAYLDESGKAERRYLPHRREGDHLQVICVVNFKGGSGKTTTAAHLAQHLALRGYRTLAVDLDPQASLSALHGYQPEFDVGENETLYAALRYDGQRRPLSQVIRKTYFPGLDLVPGNIELMEYEHETPKALNDGDGGDLFFTRFDSALAEVEADYDVVVVDCPPQLGFLTMSALCAATAVLVTVHPQMLDVMSMCQFLLMTSDLLGVVAEAGGNMTYDWMRYLITRYEPGDGPQNQMVSFMRSMFGEHVLNYPMVKSTAVADAGITKQTLYEVTRDSFTRSTYDRALEALNNVNGEIEALIAKSWGRA</sequence>
<dbReference type="Proteomes" id="UP001055167">
    <property type="component" value="Unassembled WGS sequence"/>
</dbReference>
<dbReference type="NCBIfam" id="NF010443">
    <property type="entry name" value="PRK13869.1"/>
    <property type="match status" value="1"/>
</dbReference>
<evidence type="ECO:0000313" key="2">
    <source>
        <dbReference type="EMBL" id="GJD53461.1"/>
    </source>
</evidence>
<dbReference type="PANTHER" id="PTHR13696:SF52">
    <property type="entry name" value="PARA FAMILY PROTEIN CT_582"/>
    <property type="match status" value="1"/>
</dbReference>
<dbReference type="InterPro" id="IPR027417">
    <property type="entry name" value="P-loop_NTPase"/>
</dbReference>
<dbReference type="Pfam" id="PF13614">
    <property type="entry name" value="AAA_31"/>
    <property type="match status" value="1"/>
</dbReference>
<dbReference type="EMBL" id="BPQH01000030">
    <property type="protein sequence ID" value="GJD53461.1"/>
    <property type="molecule type" value="Genomic_DNA"/>
</dbReference>
<feature type="domain" description="AAA" evidence="1">
    <location>
        <begin position="120"/>
        <end position="292"/>
    </location>
</feature>
<dbReference type="PANTHER" id="PTHR13696">
    <property type="entry name" value="P-LOOP CONTAINING NUCLEOSIDE TRIPHOSPHATE HYDROLASE"/>
    <property type="match status" value="1"/>
</dbReference>